<dbReference type="AlphaFoldDB" id="A0A0D6N400"/>
<accession>A0A6N3SM89</accession>
<dbReference type="STRING" id="1231339.Abci_011_160"/>
<keyword evidence="4" id="KW-1185">Reference proteome</keyword>
<comment type="caution">
    <text evidence="1">The sequence shown here is derived from an EMBL/GenBank/DDBJ whole genome shotgun (WGS) entry which is preliminary data.</text>
</comment>
<sequence>MSITPLALWQALDDLAFQRGLSPSGLAKAAGLDATTFNPSRRRGAQGAYRWPALSSLLAALAVLNVSLSAFARHVEGGEGTGVSQRSSRLIPSLYFSQLSGNSLFDELGHPAGLEWEPAAIPGGAPTGAYAVRVDNAMLEPVIREGSSLIVLPDLTPRLSDRVLLTQAGQPPHVGIWHGGSPASIAPLLETLQDSAPQGQMIVSEGPPAVWVHRIIMITL</sequence>
<evidence type="ECO:0000313" key="2">
    <source>
        <dbReference type="EMBL" id="GEL58134.1"/>
    </source>
</evidence>
<dbReference type="Proteomes" id="UP000321891">
    <property type="component" value="Unassembled WGS sequence"/>
</dbReference>
<proteinExistence type="predicted"/>
<dbReference type="RefSeq" id="WP_048838465.1">
    <property type="nucleotide sequence ID" value="NZ_BAMV01000011.1"/>
</dbReference>
<name>A0A0D6N400_9PROT</name>
<protein>
    <submittedName>
        <fullName evidence="1 2">Transcriptional regulator</fullName>
    </submittedName>
</protein>
<evidence type="ECO:0000313" key="1">
    <source>
        <dbReference type="EMBL" id="GAN60430.1"/>
    </source>
</evidence>
<evidence type="ECO:0000313" key="4">
    <source>
        <dbReference type="Proteomes" id="UP000321891"/>
    </source>
</evidence>
<reference evidence="2 4" key="2">
    <citation type="submission" date="2019-07" db="EMBL/GenBank/DDBJ databases">
        <title>Whole genome shotgun sequence of Acetobacter cibinongensis NBRC 16605.</title>
        <authorList>
            <person name="Hosoyama A."/>
            <person name="Uohara A."/>
            <person name="Ohji S."/>
            <person name="Ichikawa N."/>
        </authorList>
    </citation>
    <scope>NUCLEOTIDE SEQUENCE [LARGE SCALE GENOMIC DNA]</scope>
    <source>
        <strain evidence="2 4">NBRC 16605</strain>
    </source>
</reference>
<gene>
    <name evidence="1" type="ORF">Abci_011_160</name>
    <name evidence="2" type="ORF">ACI01nite_07360</name>
</gene>
<organism evidence="1 3">
    <name type="scientific">Acetobacter cibinongensis</name>
    <dbReference type="NCBI Taxonomy" id="146475"/>
    <lineage>
        <taxon>Bacteria</taxon>
        <taxon>Pseudomonadati</taxon>
        <taxon>Pseudomonadota</taxon>
        <taxon>Alphaproteobacteria</taxon>
        <taxon>Acetobacterales</taxon>
        <taxon>Acetobacteraceae</taxon>
        <taxon>Acetobacter</taxon>
    </lineage>
</organism>
<evidence type="ECO:0000313" key="3">
    <source>
        <dbReference type="Proteomes" id="UP000032671"/>
    </source>
</evidence>
<accession>A0A0D6N400</accession>
<dbReference type="EMBL" id="BJVU01000002">
    <property type="protein sequence ID" value="GEL58134.1"/>
    <property type="molecule type" value="Genomic_DNA"/>
</dbReference>
<dbReference type="EMBL" id="BAMV01000011">
    <property type="protein sequence ID" value="GAN60430.1"/>
    <property type="molecule type" value="Genomic_DNA"/>
</dbReference>
<reference evidence="1 3" key="1">
    <citation type="submission" date="2012-11" db="EMBL/GenBank/DDBJ databases">
        <title>Whole genome sequence of Acetobacter cibinongensis 4H-1.</title>
        <authorList>
            <person name="Azuma Y."/>
            <person name="Higashiura N."/>
            <person name="Hirakawa H."/>
            <person name="Matsushita K."/>
        </authorList>
    </citation>
    <scope>NUCLEOTIDE SEQUENCE [LARGE SCALE GENOMIC DNA]</scope>
    <source>
        <strain evidence="1 3">4H-1</strain>
    </source>
</reference>
<dbReference type="Proteomes" id="UP000032671">
    <property type="component" value="Unassembled WGS sequence"/>
</dbReference>